<dbReference type="PANTHER" id="PTHR10634">
    <property type="entry name" value="AN1-TYPE ZINC FINGER PROTEIN"/>
    <property type="match status" value="1"/>
</dbReference>
<dbReference type="Pfam" id="PF00240">
    <property type="entry name" value="ubiquitin"/>
    <property type="match status" value="1"/>
</dbReference>
<dbReference type="HOGENOM" id="CLU_795076_0_0_1"/>
<dbReference type="InterPro" id="IPR050652">
    <property type="entry name" value="AN1_A20_ZnFinger"/>
</dbReference>
<gene>
    <name evidence="6 8" type="primary">mstr-2</name>
    <name evidence="6" type="ORF">CELE_F56F3.4</name>
    <name evidence="8" type="ORF">F56F3.4</name>
</gene>
<accession>Q20899</accession>
<dbReference type="EMBL" id="BX284603">
    <property type="protein sequence ID" value="CAA83606.1"/>
    <property type="molecule type" value="Genomic_DNA"/>
</dbReference>
<keyword evidence="2" id="KW-0863">Zinc-finger</keyword>
<dbReference type="AlphaFoldDB" id="Q20899"/>
<protein>
    <submittedName>
        <fullName evidence="6">Ubiquitin-like domain-containing protein</fullName>
    </submittedName>
</protein>
<evidence type="ECO:0000313" key="6">
    <source>
        <dbReference type="EMBL" id="CAA83606.1"/>
    </source>
</evidence>
<dbReference type="SMART" id="SM00213">
    <property type="entry name" value="UBQ"/>
    <property type="match status" value="1"/>
</dbReference>
<dbReference type="KEGG" id="cel:CELE_F56F3.4"/>
<dbReference type="SUPFAM" id="SSF118310">
    <property type="entry name" value="AN1-like Zinc finger"/>
    <property type="match status" value="1"/>
</dbReference>
<dbReference type="GO" id="GO:0008270">
    <property type="term" value="F:zinc ion binding"/>
    <property type="evidence" value="ECO:0007669"/>
    <property type="project" value="UniProtKB-KW"/>
</dbReference>
<evidence type="ECO:0000313" key="7">
    <source>
        <dbReference type="Proteomes" id="UP000001940"/>
    </source>
</evidence>
<dbReference type="Gene3D" id="3.10.20.90">
    <property type="entry name" value="Phosphatidylinositol 3-kinase Catalytic Subunit, Chain A, domain 1"/>
    <property type="match status" value="1"/>
</dbReference>
<feature type="domain" description="Ubiquitin-like" evidence="5">
    <location>
        <begin position="20"/>
        <end position="98"/>
    </location>
</feature>
<dbReference type="InParanoid" id="Q20899"/>
<dbReference type="Gene3D" id="4.10.1110.10">
    <property type="entry name" value="AN1-like Zinc finger"/>
    <property type="match status" value="1"/>
</dbReference>
<dbReference type="WormBase" id="F56F3.4">
    <property type="protein sequence ID" value="CE01016"/>
    <property type="gene ID" value="WBGene00010155"/>
    <property type="gene designation" value="mstr-2"/>
</dbReference>
<dbReference type="SUPFAM" id="SSF54236">
    <property type="entry name" value="Ubiquitin-like"/>
    <property type="match status" value="1"/>
</dbReference>
<evidence type="ECO:0000313" key="8">
    <source>
        <dbReference type="WormBase" id="F56F3.4"/>
    </source>
</evidence>
<dbReference type="UCSC" id="F56F3.4">
    <property type="organism name" value="c. elegans"/>
</dbReference>
<dbReference type="InterPro" id="IPR029071">
    <property type="entry name" value="Ubiquitin-like_domsf"/>
</dbReference>
<evidence type="ECO:0000256" key="1">
    <source>
        <dbReference type="ARBA" id="ARBA00022723"/>
    </source>
</evidence>
<sequence length="341" mass="38475">MDPSSENNSPMVSPNDDKIVKITVSSVMQGVKQIVVEMKDKETVSILKNRIEQETEVLTNRQVLLFKGMELKDNNKTMTDCGINSDAKITMNVKMSTGIVTNPTTTDILLMMPPIFPTNQDQLRKEIKGMHTVHRKPKKMSGIDANASLWTPEKQMENEFTRNRMKTLLRRKKHAPILSGTPVDSEIGSAQTFSPVATPPGELSSPSTVSSHVSSGSEPESDAEVVTEKELKLFFDPPETIEEHKQCRRSMVLAPSSEEELLENLKKFEAERKTKCNTCFKKLSAAQQTMHCKCLRIFCDRHRHPKNHTCVIDYKQDGRNKLKKNNSKVGDGGWRKAKFES</sequence>
<dbReference type="CTD" id="186395"/>
<dbReference type="InterPro" id="IPR000058">
    <property type="entry name" value="Znf_AN1"/>
</dbReference>
<dbReference type="PANTHER" id="PTHR10634:SF67">
    <property type="entry name" value="AN1-TYPE ZINC FINGER PROTEIN 3"/>
    <property type="match status" value="1"/>
</dbReference>
<dbReference type="RefSeq" id="NP_497908.1">
    <property type="nucleotide sequence ID" value="NM_065507.8"/>
</dbReference>
<dbReference type="PROSITE" id="PS50053">
    <property type="entry name" value="UBIQUITIN_2"/>
    <property type="match status" value="1"/>
</dbReference>
<evidence type="ECO:0000256" key="2">
    <source>
        <dbReference type="ARBA" id="ARBA00022771"/>
    </source>
</evidence>
<keyword evidence="3" id="KW-0862">Zinc</keyword>
<feature type="compositionally biased region" description="Low complexity" evidence="4">
    <location>
        <begin position="204"/>
        <end position="218"/>
    </location>
</feature>
<dbReference type="OMA" id="HTCVIDY"/>
<feature type="region of interest" description="Disordered" evidence="4">
    <location>
        <begin position="194"/>
        <end position="223"/>
    </location>
</feature>
<organism evidence="6 7">
    <name type="scientific">Caenorhabditis elegans</name>
    <dbReference type="NCBI Taxonomy" id="6239"/>
    <lineage>
        <taxon>Eukaryota</taxon>
        <taxon>Metazoa</taxon>
        <taxon>Ecdysozoa</taxon>
        <taxon>Nematoda</taxon>
        <taxon>Chromadorea</taxon>
        <taxon>Rhabditida</taxon>
        <taxon>Rhabditina</taxon>
        <taxon>Rhabditomorpha</taxon>
        <taxon>Rhabditoidea</taxon>
        <taxon>Rhabditidae</taxon>
        <taxon>Peloderinae</taxon>
        <taxon>Caenorhabditis</taxon>
    </lineage>
</organism>
<feature type="region of interest" description="Disordered" evidence="4">
    <location>
        <begin position="322"/>
        <end position="341"/>
    </location>
</feature>
<dbReference type="PaxDb" id="6239-F56F3.4"/>
<evidence type="ECO:0000256" key="4">
    <source>
        <dbReference type="SAM" id="MobiDB-lite"/>
    </source>
</evidence>
<keyword evidence="1" id="KW-0479">Metal-binding</keyword>
<dbReference type="Bgee" id="WBGene00010155">
    <property type="expression patterns" value="Expressed in adult organism and 2 other cell types or tissues"/>
</dbReference>
<dbReference type="OrthoDB" id="428577at2759"/>
<name>Q20899_CAEEL</name>
<evidence type="ECO:0000256" key="3">
    <source>
        <dbReference type="ARBA" id="ARBA00022833"/>
    </source>
</evidence>
<dbReference type="GeneID" id="186395"/>
<dbReference type="AGR" id="WB:WBGene00010155"/>
<dbReference type="SMART" id="SM00154">
    <property type="entry name" value="ZnF_AN1"/>
    <property type="match status" value="1"/>
</dbReference>
<reference evidence="6 7" key="1">
    <citation type="journal article" date="1998" name="Science">
        <title>Genome sequence of the nematode C. elegans: a platform for investigating biology.</title>
        <authorList>
            <consortium name="The C. elegans sequencing consortium"/>
            <person name="Sulson J.E."/>
            <person name="Waterston R."/>
        </authorList>
    </citation>
    <scope>NUCLEOTIDE SEQUENCE [LARGE SCALE GENOMIC DNA]</scope>
    <source>
        <strain evidence="6 7">Bristol N2</strain>
    </source>
</reference>
<keyword evidence="7" id="KW-1185">Reference proteome</keyword>
<dbReference type="eggNOG" id="KOG3173">
    <property type="taxonomic scope" value="Eukaryota"/>
</dbReference>
<proteinExistence type="predicted"/>
<evidence type="ECO:0000259" key="5">
    <source>
        <dbReference type="PROSITE" id="PS50053"/>
    </source>
</evidence>
<dbReference type="SMR" id="Q20899"/>
<dbReference type="InterPro" id="IPR035896">
    <property type="entry name" value="AN1-like_Znf"/>
</dbReference>
<dbReference type="CDD" id="cd17039">
    <property type="entry name" value="Ubl_ubiquitin_like"/>
    <property type="match status" value="1"/>
</dbReference>
<dbReference type="Proteomes" id="UP000001940">
    <property type="component" value="Chromosome III"/>
</dbReference>
<dbReference type="InterPro" id="IPR000626">
    <property type="entry name" value="Ubiquitin-like_dom"/>
</dbReference>
<dbReference type="STRING" id="6239.F56F3.4.1"/>
<dbReference type="PIR" id="S43586">
    <property type="entry name" value="S43586"/>
</dbReference>